<evidence type="ECO:0000313" key="2">
    <source>
        <dbReference type="EMBL" id="MFC6387119.1"/>
    </source>
</evidence>
<dbReference type="CDD" id="cd05244">
    <property type="entry name" value="BVR-B_like_SDR_a"/>
    <property type="match status" value="1"/>
</dbReference>
<dbReference type="SUPFAM" id="SSF51735">
    <property type="entry name" value="NAD(P)-binding Rossmann-fold domains"/>
    <property type="match status" value="1"/>
</dbReference>
<proteinExistence type="predicted"/>
<reference evidence="3" key="1">
    <citation type="journal article" date="2019" name="Int. J. Syst. Evol. Microbiol.">
        <title>The Global Catalogue of Microorganisms (GCM) 10K type strain sequencing project: providing services to taxonomists for standard genome sequencing and annotation.</title>
        <authorList>
            <consortium name="The Broad Institute Genomics Platform"/>
            <consortium name="The Broad Institute Genome Sequencing Center for Infectious Disease"/>
            <person name="Wu L."/>
            <person name="Ma J."/>
        </authorList>
    </citation>
    <scope>NUCLEOTIDE SEQUENCE [LARGE SCALE GENOMIC DNA]</scope>
    <source>
        <strain evidence="3">CCUG 42001</strain>
    </source>
</reference>
<organism evidence="2 3">
    <name type="scientific">Sporolactobacillus kofuensis</name>
    <dbReference type="NCBI Taxonomy" id="269672"/>
    <lineage>
        <taxon>Bacteria</taxon>
        <taxon>Bacillati</taxon>
        <taxon>Bacillota</taxon>
        <taxon>Bacilli</taxon>
        <taxon>Bacillales</taxon>
        <taxon>Sporolactobacillaceae</taxon>
        <taxon>Sporolactobacillus</taxon>
    </lineage>
</organism>
<dbReference type="PANTHER" id="PTHR43355">
    <property type="entry name" value="FLAVIN REDUCTASE (NADPH)"/>
    <property type="match status" value="1"/>
</dbReference>
<dbReference type="InterPro" id="IPR051606">
    <property type="entry name" value="Polyketide_Oxido-like"/>
</dbReference>
<dbReference type="Gene3D" id="3.40.50.720">
    <property type="entry name" value="NAD(P)-binding Rossmann-like Domain"/>
    <property type="match status" value="1"/>
</dbReference>
<dbReference type="InterPro" id="IPR016040">
    <property type="entry name" value="NAD(P)-bd_dom"/>
</dbReference>
<dbReference type="RefSeq" id="WP_253076689.1">
    <property type="nucleotide sequence ID" value="NZ_JAMXWN010000010.1"/>
</dbReference>
<evidence type="ECO:0000313" key="3">
    <source>
        <dbReference type="Proteomes" id="UP001596267"/>
    </source>
</evidence>
<dbReference type="PANTHER" id="PTHR43355:SF2">
    <property type="entry name" value="FLAVIN REDUCTASE (NADPH)"/>
    <property type="match status" value="1"/>
</dbReference>
<protein>
    <submittedName>
        <fullName evidence="2">NAD(P)-dependent oxidoreductase</fullName>
    </submittedName>
</protein>
<dbReference type="Proteomes" id="UP001596267">
    <property type="component" value="Unassembled WGS sequence"/>
</dbReference>
<gene>
    <name evidence="2" type="ORF">ACFP7A_10930</name>
</gene>
<feature type="domain" description="NAD(P)-binding" evidence="1">
    <location>
        <begin position="7"/>
        <end position="198"/>
    </location>
</feature>
<sequence length="212" mass="22908">MTIAIIGATGKAGSRILEEAKNRGHQVTAIVRNPAKLTDASLPYIEKDLFDLTREDLSAFDVIVNAFGAPLGKEHLHVEAGKKLIELLTGVTGTTLIVVGGAGSLFVDEAKKTRVIDTPDFPEAFIATASNQAKNLADLQASTDLNWTFISPSAIFALGKRTGHYKTGKDHLLINREGQSYVSYEDYAAAVVDEIEKPEHVGERFTVVSEPE</sequence>
<dbReference type="EMBL" id="JBHSTQ010000010">
    <property type="protein sequence ID" value="MFC6387119.1"/>
    <property type="molecule type" value="Genomic_DNA"/>
</dbReference>
<dbReference type="Pfam" id="PF13460">
    <property type="entry name" value="NAD_binding_10"/>
    <property type="match status" value="1"/>
</dbReference>
<dbReference type="InterPro" id="IPR036291">
    <property type="entry name" value="NAD(P)-bd_dom_sf"/>
</dbReference>
<keyword evidence="3" id="KW-1185">Reference proteome</keyword>
<name>A0ABW1WHN1_9BACL</name>
<comment type="caution">
    <text evidence="2">The sequence shown here is derived from an EMBL/GenBank/DDBJ whole genome shotgun (WGS) entry which is preliminary data.</text>
</comment>
<accession>A0ABW1WHN1</accession>
<evidence type="ECO:0000259" key="1">
    <source>
        <dbReference type="Pfam" id="PF13460"/>
    </source>
</evidence>